<dbReference type="InterPro" id="IPR011006">
    <property type="entry name" value="CheY-like_superfamily"/>
</dbReference>
<dbReference type="Pfam" id="PF00072">
    <property type="entry name" value="Response_reg"/>
    <property type="match status" value="1"/>
</dbReference>
<reference evidence="11 13" key="3">
    <citation type="submission" date="2019-07" db="EMBL/GenBank/DDBJ databases">
        <title>Active sludge and wastewater microbial communities from Klosterneuburg, Austria.</title>
        <authorList>
            <person name="Wagner M."/>
        </authorList>
    </citation>
    <scope>NUCLEOTIDE SEQUENCE [LARGE SCALE GENOMIC DNA]</scope>
    <source>
        <strain evidence="11 13">Nm2</strain>
    </source>
</reference>
<dbReference type="SMART" id="SM00448">
    <property type="entry name" value="REC"/>
    <property type="match status" value="1"/>
</dbReference>
<dbReference type="GO" id="GO:0043565">
    <property type="term" value="F:sequence-specific DNA binding"/>
    <property type="evidence" value="ECO:0007669"/>
    <property type="project" value="InterPro"/>
</dbReference>
<dbReference type="Gene3D" id="3.40.50.2300">
    <property type="match status" value="1"/>
</dbReference>
<dbReference type="Pfam" id="PF14532">
    <property type="entry name" value="Sigma54_activ_2"/>
    <property type="match status" value="1"/>
</dbReference>
<evidence type="ECO:0000256" key="1">
    <source>
        <dbReference type="ARBA" id="ARBA00022553"/>
    </source>
</evidence>
<dbReference type="GO" id="GO:0005524">
    <property type="term" value="F:ATP binding"/>
    <property type="evidence" value="ECO:0007669"/>
    <property type="project" value="UniProtKB-KW"/>
</dbReference>
<dbReference type="AlphaFoldDB" id="A0A0F7KH02"/>
<dbReference type="PATRIC" id="fig|44574.3.peg.2929"/>
<evidence type="ECO:0000259" key="9">
    <source>
        <dbReference type="PROSITE" id="PS50110"/>
    </source>
</evidence>
<evidence type="ECO:0000256" key="3">
    <source>
        <dbReference type="ARBA" id="ARBA00022840"/>
    </source>
</evidence>
<evidence type="ECO:0000256" key="2">
    <source>
        <dbReference type="ARBA" id="ARBA00022741"/>
    </source>
</evidence>
<dbReference type="Pfam" id="PF02954">
    <property type="entry name" value="HTH_8"/>
    <property type="match status" value="1"/>
</dbReference>
<gene>
    <name evidence="10" type="ORF">AAW31_12055</name>
    <name evidence="11" type="ORF">BCL69_101543</name>
</gene>
<feature type="domain" description="Response regulatory" evidence="9">
    <location>
        <begin position="5"/>
        <end position="120"/>
    </location>
</feature>
<keyword evidence="5" id="KW-0805">Transcription regulation</keyword>
<reference evidence="10 12" key="2">
    <citation type="journal article" date="2016" name="Genome Announc.">
        <title>Genome Sequence of Nitrosomonas communis Strain Nm2, a Mesophilic Ammonia-Oxidizing Bacterium Isolated from Mediterranean Soil.</title>
        <authorList>
            <person name="Kozlowski J.A."/>
            <person name="Kits K.D."/>
            <person name="Stein L.Y."/>
        </authorList>
    </citation>
    <scope>NUCLEOTIDE SEQUENCE [LARGE SCALE GENOMIC DNA]</scope>
    <source>
        <strain evidence="10 12">Nm2</strain>
    </source>
</reference>
<dbReference type="SUPFAM" id="SSF52172">
    <property type="entry name" value="CheY-like"/>
    <property type="match status" value="1"/>
</dbReference>
<keyword evidence="12" id="KW-1185">Reference proteome</keyword>
<dbReference type="EMBL" id="VNHT01000015">
    <property type="protein sequence ID" value="TYP90106.1"/>
    <property type="molecule type" value="Genomic_DNA"/>
</dbReference>
<evidence type="ECO:0000313" key="10">
    <source>
        <dbReference type="EMBL" id="AKH38363.1"/>
    </source>
</evidence>
<keyword evidence="2" id="KW-0547">Nucleotide-binding</keyword>
<proteinExistence type="predicted"/>
<dbReference type="PROSITE" id="PS50110">
    <property type="entry name" value="RESPONSE_REGULATORY"/>
    <property type="match status" value="1"/>
</dbReference>
<evidence type="ECO:0000313" key="12">
    <source>
        <dbReference type="Proteomes" id="UP000034156"/>
    </source>
</evidence>
<dbReference type="InterPro" id="IPR001789">
    <property type="entry name" value="Sig_transdc_resp-reg_receiver"/>
</dbReference>
<dbReference type="SUPFAM" id="SSF46689">
    <property type="entry name" value="Homeodomain-like"/>
    <property type="match status" value="1"/>
</dbReference>
<accession>A0A0F7KH02</accession>
<dbReference type="KEGG" id="nco:AAW31_12055"/>
<dbReference type="Gene3D" id="1.10.8.60">
    <property type="match status" value="1"/>
</dbReference>
<dbReference type="GO" id="GO:0000160">
    <property type="term" value="P:phosphorelay signal transduction system"/>
    <property type="evidence" value="ECO:0007669"/>
    <property type="project" value="UniProtKB-KW"/>
</dbReference>
<dbReference type="PANTHER" id="PTHR32071">
    <property type="entry name" value="TRANSCRIPTIONAL REGULATORY PROTEIN"/>
    <property type="match status" value="1"/>
</dbReference>
<dbReference type="CDD" id="cd17550">
    <property type="entry name" value="REC_NtrX-like"/>
    <property type="match status" value="1"/>
</dbReference>
<keyword evidence="4" id="KW-0902">Two-component regulatory system</keyword>
<dbReference type="Gene3D" id="1.10.10.60">
    <property type="entry name" value="Homeodomain-like"/>
    <property type="match status" value="1"/>
</dbReference>
<feature type="domain" description="Sigma-54 factor interaction" evidence="8">
    <location>
        <begin position="135"/>
        <end position="331"/>
    </location>
</feature>
<name>A0A0F7KH02_9PROT</name>
<reference evidence="12" key="1">
    <citation type="submission" date="2015-05" db="EMBL/GenBank/DDBJ databases">
        <title>Draft genome of Nitrosomonas communis strain Nm2.</title>
        <authorList>
            <person name="Kozlowski J.A."/>
            <person name="Kits K.D."/>
            <person name="Stein L.Y."/>
        </authorList>
    </citation>
    <scope>NUCLEOTIDE SEQUENCE [LARGE SCALE GENOMIC DNA]</scope>
    <source>
        <strain evidence="12">Nm2</strain>
    </source>
</reference>
<protein>
    <submittedName>
        <fullName evidence="11">DNA-binding NtrC family response regulator</fullName>
    </submittedName>
    <submittedName>
        <fullName evidence="10">Nitrogen assimilation regulatory protein NtrX</fullName>
    </submittedName>
</protein>
<keyword evidence="3" id="KW-0067">ATP-binding</keyword>
<dbReference type="Pfam" id="PF25601">
    <property type="entry name" value="AAA_lid_14"/>
    <property type="match status" value="1"/>
</dbReference>
<dbReference type="Gene3D" id="3.40.50.300">
    <property type="entry name" value="P-loop containing nucleotide triphosphate hydrolases"/>
    <property type="match status" value="1"/>
</dbReference>
<dbReference type="PROSITE" id="PS50045">
    <property type="entry name" value="SIGMA54_INTERACT_4"/>
    <property type="match status" value="1"/>
</dbReference>
<evidence type="ECO:0000313" key="11">
    <source>
        <dbReference type="EMBL" id="TYP90106.1"/>
    </source>
</evidence>
<dbReference type="InterPro" id="IPR058031">
    <property type="entry name" value="AAA_lid_NorR"/>
</dbReference>
<feature type="modified residue" description="4-aspartylphosphate" evidence="7">
    <location>
        <position position="54"/>
    </location>
</feature>
<evidence type="ECO:0000256" key="7">
    <source>
        <dbReference type="PROSITE-ProRule" id="PRU00169"/>
    </source>
</evidence>
<evidence type="ECO:0000256" key="5">
    <source>
        <dbReference type="ARBA" id="ARBA00023015"/>
    </source>
</evidence>
<keyword evidence="11" id="KW-0238">DNA-binding</keyword>
<dbReference type="RefSeq" id="WP_046850411.1">
    <property type="nucleotide sequence ID" value="NZ_CBDIPD010000079.1"/>
</dbReference>
<dbReference type="InterPro" id="IPR002197">
    <property type="entry name" value="HTH_Fis"/>
</dbReference>
<evidence type="ECO:0000313" key="13">
    <source>
        <dbReference type="Proteomes" id="UP000324176"/>
    </source>
</evidence>
<dbReference type="PANTHER" id="PTHR32071:SF17">
    <property type="entry name" value="TRANSCRIPTIONAL REGULATOR (NTRC FAMILY)"/>
    <property type="match status" value="1"/>
</dbReference>
<dbReference type="Proteomes" id="UP000034156">
    <property type="component" value="Chromosome"/>
</dbReference>
<evidence type="ECO:0000259" key="8">
    <source>
        <dbReference type="PROSITE" id="PS50045"/>
    </source>
</evidence>
<evidence type="ECO:0000256" key="6">
    <source>
        <dbReference type="ARBA" id="ARBA00023163"/>
    </source>
</evidence>
<sequence>MANNTILVVDDEVGIRELLSEILNDEGYQVALAENAEQARNWRNQIRPDLVLLDIWMPDTDGITLLKDWANSGLLTMPVIMMSGHGTIDTAVEATRIGAVGYLEKPIPLQKLLSTVGQALRGGQSKPIPTFSLASLGRGVLITELKKKLEQIINLKVPVLFMGEPGVGIEYCAHFLHHINTPWVEPESFSFLAENPLNLLEQAKDGLLFLREVGDLNKLEQKGLLLLLNKLEKYNVRLVCATTLPLAELTAQGIYNPKLYEVLSSLCISVPSLRMHREDIPELANQILSNYIESGEAPFIHFSTAALNTLRNYDWPGNLAQLTSAVHSLALTCTSSEISAELVQQTLAPPLSTAISIAPDIPLNVSLREARDLFEKNYFEKLIDQEGGNMTRVADRAGLERTHLYRKIKALGIKLRNQNS</sequence>
<dbReference type="SUPFAM" id="SSF52540">
    <property type="entry name" value="P-loop containing nucleoside triphosphate hydrolases"/>
    <property type="match status" value="1"/>
</dbReference>
<keyword evidence="1 7" id="KW-0597">Phosphoprotein</keyword>
<organism evidence="10 12">
    <name type="scientific">Nitrosomonas communis</name>
    <dbReference type="NCBI Taxonomy" id="44574"/>
    <lineage>
        <taxon>Bacteria</taxon>
        <taxon>Pseudomonadati</taxon>
        <taxon>Pseudomonadota</taxon>
        <taxon>Betaproteobacteria</taxon>
        <taxon>Nitrosomonadales</taxon>
        <taxon>Nitrosomonadaceae</taxon>
        <taxon>Nitrosomonas</taxon>
    </lineage>
</organism>
<dbReference type="GO" id="GO:0006355">
    <property type="term" value="P:regulation of DNA-templated transcription"/>
    <property type="evidence" value="ECO:0007669"/>
    <property type="project" value="InterPro"/>
</dbReference>
<dbReference type="InterPro" id="IPR027417">
    <property type="entry name" value="P-loop_NTPase"/>
</dbReference>
<dbReference type="InterPro" id="IPR009057">
    <property type="entry name" value="Homeodomain-like_sf"/>
</dbReference>
<dbReference type="Proteomes" id="UP000324176">
    <property type="component" value="Unassembled WGS sequence"/>
</dbReference>
<dbReference type="OrthoDB" id="9808843at2"/>
<evidence type="ECO:0000256" key="4">
    <source>
        <dbReference type="ARBA" id="ARBA00023012"/>
    </source>
</evidence>
<dbReference type="FunFam" id="3.40.50.2300:FF:000018">
    <property type="entry name" value="DNA-binding transcriptional regulator NtrC"/>
    <property type="match status" value="1"/>
</dbReference>
<dbReference type="InterPro" id="IPR002078">
    <property type="entry name" value="Sigma_54_int"/>
</dbReference>
<dbReference type="EMBL" id="CP011451">
    <property type="protein sequence ID" value="AKH38363.1"/>
    <property type="molecule type" value="Genomic_DNA"/>
</dbReference>
<keyword evidence="6" id="KW-0804">Transcription</keyword>